<proteinExistence type="inferred from homology"/>
<dbReference type="Pfam" id="PF12320">
    <property type="entry name" value="SbcD_C"/>
    <property type="match status" value="1"/>
</dbReference>
<evidence type="ECO:0000256" key="6">
    <source>
        <dbReference type="ARBA" id="ARBA00022839"/>
    </source>
</evidence>
<keyword evidence="7" id="KW-0255">Endonuclease</keyword>
<comment type="subunit">
    <text evidence="2 7">Heterodimer of SbcC and SbcD.</text>
</comment>
<dbReference type="Pfam" id="PF00149">
    <property type="entry name" value="Metallophos"/>
    <property type="match status" value="1"/>
</dbReference>
<dbReference type="PANTHER" id="PTHR30337">
    <property type="entry name" value="COMPONENT OF ATP-DEPENDENT DSDNA EXONUCLEASE"/>
    <property type="match status" value="1"/>
</dbReference>
<evidence type="ECO:0000256" key="2">
    <source>
        <dbReference type="ARBA" id="ARBA00011322"/>
    </source>
</evidence>
<comment type="caution">
    <text evidence="10">The sequence shown here is derived from an EMBL/GenBank/DDBJ whole genome shotgun (WGS) entry which is preliminary data.</text>
</comment>
<organism evidence="10 11">
    <name type="scientific">Agathobacter ruminis</name>
    <dbReference type="NCBI Taxonomy" id="1712665"/>
    <lineage>
        <taxon>Bacteria</taxon>
        <taxon>Bacillati</taxon>
        <taxon>Bacillota</taxon>
        <taxon>Clostridia</taxon>
        <taxon>Lachnospirales</taxon>
        <taxon>Lachnospiraceae</taxon>
        <taxon>Agathobacter</taxon>
    </lineage>
</organism>
<dbReference type="InterPro" id="IPR004843">
    <property type="entry name" value="Calcineurin-like_PHP"/>
</dbReference>
<comment type="similarity">
    <text evidence="1 7">Belongs to the SbcD family.</text>
</comment>
<evidence type="ECO:0000256" key="3">
    <source>
        <dbReference type="ARBA" id="ARBA00013365"/>
    </source>
</evidence>
<sequence length="376" mass="42964">MKLLHLSDLHLGKRVNEFSMIDDQEYILKEILTIVNEQKPDGILIAGDVYDRSVPTEEAMRLWDDFLVRLSEKKVPVYAISGNHDSAIRFADHGALIEEAGVHFSPVFDGHTKCCTIEDEYGPVRIYLLPFIKPATVRALFPEEEINDYTDACRVAVEHMQVDKSERNILVAHQFVTGASRCESEEIVVGGLDNVDASVFDDFDYVALGHIHGKQHIGRETVRYCGTPLKYSFSEKNHKKSVTVVELGTKGKVTISEIPLVPRHDLREIRGTYEELMCKETYEDTAVDDYIHAVLTDENDVIDAMAKMRVVYTNLMKLSYDNKRTQANQEITDAQNVEQKQPIELFAEFYEKQNNQAMTGEQQQFVQQQIEKIWEG</sequence>
<dbReference type="InterPro" id="IPR050535">
    <property type="entry name" value="DNA_Repair-Maintenance_Comp"/>
</dbReference>
<evidence type="ECO:0000313" key="10">
    <source>
        <dbReference type="EMBL" id="PHU36893.1"/>
    </source>
</evidence>
<keyword evidence="5 7" id="KW-0378">Hydrolase</keyword>
<evidence type="ECO:0000313" key="11">
    <source>
        <dbReference type="Proteomes" id="UP000224563"/>
    </source>
</evidence>
<dbReference type="RefSeq" id="WP_099386693.1">
    <property type="nucleotide sequence ID" value="NZ_JANSWH010000037.1"/>
</dbReference>
<evidence type="ECO:0000256" key="7">
    <source>
        <dbReference type="RuleBase" id="RU363069"/>
    </source>
</evidence>
<keyword evidence="7" id="KW-0235">DNA replication</keyword>
<keyword evidence="4 7" id="KW-0540">Nuclease</keyword>
<dbReference type="GO" id="GO:0006260">
    <property type="term" value="P:DNA replication"/>
    <property type="evidence" value="ECO:0007669"/>
    <property type="project" value="UniProtKB-KW"/>
</dbReference>
<keyword evidence="7" id="KW-0233">DNA recombination</keyword>
<dbReference type="GO" id="GO:0006310">
    <property type="term" value="P:DNA recombination"/>
    <property type="evidence" value="ECO:0007669"/>
    <property type="project" value="UniProtKB-KW"/>
</dbReference>
<dbReference type="InterPro" id="IPR004593">
    <property type="entry name" value="SbcD"/>
</dbReference>
<dbReference type="EMBL" id="PDYG01000109">
    <property type="protein sequence ID" value="PHU36893.1"/>
    <property type="molecule type" value="Genomic_DNA"/>
</dbReference>
<dbReference type="AlphaFoldDB" id="A0A2G3E1A6"/>
<reference evidence="10 11" key="1">
    <citation type="submission" date="2017-10" db="EMBL/GenBank/DDBJ databases">
        <title>Resolving the taxonomy of Roseburia spp., Eubacterium rectale and Agathobacter spp. through phylogenomic analysis.</title>
        <authorList>
            <person name="Sheridan P.O."/>
            <person name="Walker A.W."/>
            <person name="Duncan S.H."/>
            <person name="Scott K.P."/>
            <person name="Toole P.W.O."/>
            <person name="Luis P."/>
            <person name="Flint H.J."/>
        </authorList>
    </citation>
    <scope>NUCLEOTIDE SEQUENCE [LARGE SCALE GENOMIC DNA]</scope>
    <source>
        <strain evidence="10 11">JK623</strain>
    </source>
</reference>
<dbReference type="SUPFAM" id="SSF56300">
    <property type="entry name" value="Metallo-dependent phosphatases"/>
    <property type="match status" value="1"/>
</dbReference>
<reference evidence="10 11" key="2">
    <citation type="submission" date="2017-10" db="EMBL/GenBank/DDBJ databases">
        <authorList>
            <person name="Banno H."/>
            <person name="Chua N.-H."/>
        </authorList>
    </citation>
    <scope>NUCLEOTIDE SEQUENCE [LARGE SCALE GENOMIC DNA]</scope>
    <source>
        <strain evidence="10 11">JK623</strain>
    </source>
</reference>
<feature type="domain" description="Nuclease SbcCD subunit D C-terminal" evidence="9">
    <location>
        <begin position="263"/>
        <end position="353"/>
    </location>
</feature>
<comment type="function">
    <text evidence="7">SbcCD cleaves DNA hairpin structures. These structures can inhibit DNA replication and are intermediates in certain DNA recombination reactions. The complex acts as a 3'-&gt;5' double strand exonuclease that can open hairpins. It also has a 5' single-strand endonuclease activity.</text>
</comment>
<protein>
    <recommendedName>
        <fullName evidence="3 7">Nuclease SbcCD subunit D</fullName>
    </recommendedName>
</protein>
<gene>
    <name evidence="7" type="primary">sbcD</name>
    <name evidence="10" type="ORF">CSX02_10830</name>
</gene>
<dbReference type="GO" id="GO:0008408">
    <property type="term" value="F:3'-5' exonuclease activity"/>
    <property type="evidence" value="ECO:0007669"/>
    <property type="project" value="InterPro"/>
</dbReference>
<dbReference type="Proteomes" id="UP000224563">
    <property type="component" value="Unassembled WGS sequence"/>
</dbReference>
<name>A0A2G3E1A6_9FIRM</name>
<accession>A0A2G3E1A6</accession>
<keyword evidence="11" id="KW-1185">Reference proteome</keyword>
<dbReference type="Gene3D" id="3.60.21.10">
    <property type="match status" value="1"/>
</dbReference>
<evidence type="ECO:0000259" key="8">
    <source>
        <dbReference type="Pfam" id="PF00149"/>
    </source>
</evidence>
<keyword evidence="6 7" id="KW-0269">Exonuclease</keyword>
<dbReference type="InterPro" id="IPR026843">
    <property type="entry name" value="SbcD_C"/>
</dbReference>
<feature type="domain" description="Calcineurin-like phosphoesterase" evidence="8">
    <location>
        <begin position="1"/>
        <end position="213"/>
    </location>
</feature>
<evidence type="ECO:0000256" key="1">
    <source>
        <dbReference type="ARBA" id="ARBA00010555"/>
    </source>
</evidence>
<dbReference type="InterPro" id="IPR029052">
    <property type="entry name" value="Metallo-depent_PP-like"/>
</dbReference>
<dbReference type="NCBIfam" id="TIGR00619">
    <property type="entry name" value="sbcd"/>
    <property type="match status" value="1"/>
</dbReference>
<dbReference type="PANTHER" id="PTHR30337:SF0">
    <property type="entry name" value="NUCLEASE SBCCD SUBUNIT D"/>
    <property type="match status" value="1"/>
</dbReference>
<dbReference type="CDD" id="cd00840">
    <property type="entry name" value="MPP_Mre11_N"/>
    <property type="match status" value="1"/>
</dbReference>
<dbReference type="InterPro" id="IPR041796">
    <property type="entry name" value="Mre11_N"/>
</dbReference>
<evidence type="ECO:0000259" key="9">
    <source>
        <dbReference type="Pfam" id="PF12320"/>
    </source>
</evidence>
<evidence type="ECO:0000256" key="4">
    <source>
        <dbReference type="ARBA" id="ARBA00022722"/>
    </source>
</evidence>
<dbReference type="GO" id="GO:0004519">
    <property type="term" value="F:endonuclease activity"/>
    <property type="evidence" value="ECO:0007669"/>
    <property type="project" value="UniProtKB-KW"/>
</dbReference>
<evidence type="ECO:0000256" key="5">
    <source>
        <dbReference type="ARBA" id="ARBA00022801"/>
    </source>
</evidence>